<evidence type="ECO:0000256" key="5">
    <source>
        <dbReference type="SAM" id="Phobius"/>
    </source>
</evidence>
<dbReference type="GO" id="GO:0005886">
    <property type="term" value="C:plasma membrane"/>
    <property type="evidence" value="ECO:0007669"/>
    <property type="project" value="TreeGrafter"/>
</dbReference>
<keyword evidence="4 5" id="KW-0472">Membrane</keyword>
<dbReference type="PANTHER" id="PTHR31247:SF5">
    <property type="entry name" value="DUF4203 DOMAIN-CONTAINING PROTEIN"/>
    <property type="match status" value="1"/>
</dbReference>
<proteinExistence type="predicted"/>
<feature type="transmembrane region" description="Helical" evidence="5">
    <location>
        <begin position="6"/>
        <end position="24"/>
    </location>
</feature>
<accession>A0A235BTI4</accession>
<keyword evidence="3 5" id="KW-1133">Transmembrane helix</keyword>
<feature type="transmembrane region" description="Helical" evidence="5">
    <location>
        <begin position="31"/>
        <end position="50"/>
    </location>
</feature>
<dbReference type="PANTHER" id="PTHR31247">
    <property type="entry name" value="TRANSMEMBRANE PROTEIN 198 FAMILY MEMBER"/>
    <property type="match status" value="1"/>
</dbReference>
<evidence type="ECO:0000256" key="3">
    <source>
        <dbReference type="ARBA" id="ARBA00022989"/>
    </source>
</evidence>
<name>A0A235BTI4_UNCW3</name>
<feature type="transmembrane region" description="Helical" evidence="5">
    <location>
        <begin position="130"/>
        <end position="150"/>
    </location>
</feature>
<feature type="domain" description="TM7S3/TM198-like" evidence="6">
    <location>
        <begin position="10"/>
        <end position="189"/>
    </location>
</feature>
<feature type="transmembrane region" description="Helical" evidence="5">
    <location>
        <begin position="106"/>
        <end position="123"/>
    </location>
</feature>
<evidence type="ECO:0000313" key="8">
    <source>
        <dbReference type="Proteomes" id="UP000215559"/>
    </source>
</evidence>
<comment type="caution">
    <text evidence="7">The sequence shown here is derived from an EMBL/GenBank/DDBJ whole genome shotgun (WGS) entry which is preliminary data.</text>
</comment>
<organism evidence="7 8">
    <name type="scientific">candidate division WOR-3 bacterium JGI_Cruoil_03_51_56</name>
    <dbReference type="NCBI Taxonomy" id="1973747"/>
    <lineage>
        <taxon>Bacteria</taxon>
        <taxon>Bacteria division WOR-3</taxon>
    </lineage>
</organism>
<evidence type="ECO:0000256" key="1">
    <source>
        <dbReference type="ARBA" id="ARBA00004141"/>
    </source>
</evidence>
<feature type="transmembrane region" description="Helical" evidence="5">
    <location>
        <begin position="56"/>
        <end position="76"/>
    </location>
</feature>
<dbReference type="Proteomes" id="UP000215559">
    <property type="component" value="Unassembled WGS sequence"/>
</dbReference>
<dbReference type="InterPro" id="IPR040236">
    <property type="entry name" value="TMEM198"/>
</dbReference>
<dbReference type="InterPro" id="IPR025256">
    <property type="entry name" value="TM7S3/TM198-like_dom"/>
</dbReference>
<feature type="transmembrane region" description="Helical" evidence="5">
    <location>
        <begin position="170"/>
        <end position="191"/>
    </location>
</feature>
<evidence type="ECO:0000313" key="7">
    <source>
        <dbReference type="EMBL" id="OYD15544.1"/>
    </source>
</evidence>
<protein>
    <recommendedName>
        <fullName evidence="6">TM7S3/TM198-like domain-containing protein</fullName>
    </recommendedName>
</protein>
<feature type="transmembrane region" description="Helical" evidence="5">
    <location>
        <begin position="81"/>
        <end position="100"/>
    </location>
</feature>
<comment type="subcellular location">
    <subcellularLocation>
        <location evidence="1">Membrane</location>
        <topology evidence="1">Multi-pass membrane protein</topology>
    </subcellularLocation>
</comment>
<dbReference type="Pfam" id="PF13886">
    <property type="entry name" value="TM7S3_TM198"/>
    <property type="match status" value="1"/>
</dbReference>
<dbReference type="AlphaFoldDB" id="A0A235BTI4"/>
<evidence type="ECO:0000256" key="2">
    <source>
        <dbReference type="ARBA" id="ARBA00022692"/>
    </source>
</evidence>
<gene>
    <name evidence="7" type="ORF">CH330_05390</name>
</gene>
<reference evidence="7 8" key="1">
    <citation type="submission" date="2017-07" db="EMBL/GenBank/DDBJ databases">
        <title>Recovery of genomes from metagenomes via a dereplication, aggregation, and scoring strategy.</title>
        <authorList>
            <person name="Sieber C.M."/>
            <person name="Probst A.J."/>
            <person name="Sharrar A."/>
            <person name="Thomas B.C."/>
            <person name="Hess M."/>
            <person name="Tringe S.G."/>
            <person name="Banfield J.F."/>
        </authorList>
    </citation>
    <scope>NUCLEOTIDE SEQUENCE [LARGE SCALE GENOMIC DNA]</scope>
    <source>
        <strain evidence="7">JGI_Cruoil_03_51_56</strain>
    </source>
</reference>
<dbReference type="EMBL" id="NOZP01000093">
    <property type="protein sequence ID" value="OYD15544.1"/>
    <property type="molecule type" value="Genomic_DNA"/>
</dbReference>
<sequence length="197" mass="19937">MTVATNTAAILAIVIGALVCFSGYRILRVTLGIAGFVVAAAVGAGIASEISGTSQIFLLIVGLVCGVIGAILAALLYKVGVFFLGAGAGALVAGLVLNATSGNSNVLVLVIGGVIGGVFALLMQRTLISILTAFVGAWGVVAGVFQFVGWYDLSVGYLGLAALRASAPHFGLIVTCWIILGVLGSIAQFAGKRKRRR</sequence>
<keyword evidence="2 5" id="KW-0812">Transmembrane</keyword>
<evidence type="ECO:0000256" key="4">
    <source>
        <dbReference type="ARBA" id="ARBA00023136"/>
    </source>
</evidence>
<evidence type="ECO:0000259" key="6">
    <source>
        <dbReference type="Pfam" id="PF13886"/>
    </source>
</evidence>